<reference evidence="2 3" key="1">
    <citation type="submission" date="2023-03" db="EMBL/GenBank/DDBJ databases">
        <title>WGS of Gossypium arboreum.</title>
        <authorList>
            <person name="Yu D."/>
        </authorList>
    </citation>
    <scope>NUCLEOTIDE SEQUENCE [LARGE SCALE GENOMIC DNA]</scope>
    <source>
        <tissue evidence="2">Leaf</tissue>
    </source>
</reference>
<dbReference type="EMBL" id="JARKNE010000010">
    <property type="protein sequence ID" value="KAK5793184.1"/>
    <property type="molecule type" value="Genomic_DNA"/>
</dbReference>
<dbReference type="PANTHER" id="PTHR47723">
    <property type="entry name" value="OS05G0353850 PROTEIN"/>
    <property type="match status" value="1"/>
</dbReference>
<keyword evidence="3" id="KW-1185">Reference proteome</keyword>
<evidence type="ECO:0000313" key="2">
    <source>
        <dbReference type="EMBL" id="KAK5793184.1"/>
    </source>
</evidence>
<evidence type="ECO:0000259" key="1">
    <source>
        <dbReference type="Pfam" id="PF13456"/>
    </source>
</evidence>
<dbReference type="Pfam" id="PF13456">
    <property type="entry name" value="RVT_3"/>
    <property type="match status" value="1"/>
</dbReference>
<dbReference type="InterPro" id="IPR036397">
    <property type="entry name" value="RNaseH_sf"/>
</dbReference>
<name>A0ABR0NEG2_GOSAR</name>
<dbReference type="InterPro" id="IPR012337">
    <property type="entry name" value="RNaseH-like_sf"/>
</dbReference>
<proteinExistence type="predicted"/>
<accession>A0ABR0NEG2</accession>
<dbReference type="Gene3D" id="3.30.420.10">
    <property type="entry name" value="Ribonuclease H-like superfamily/Ribonuclease H"/>
    <property type="match status" value="1"/>
</dbReference>
<dbReference type="SUPFAM" id="SSF53098">
    <property type="entry name" value="Ribonuclease H-like"/>
    <property type="match status" value="1"/>
</dbReference>
<dbReference type="CDD" id="cd06222">
    <property type="entry name" value="RNase_H_like"/>
    <property type="match status" value="1"/>
</dbReference>
<gene>
    <name evidence="2" type="ORF">PVK06_034322</name>
</gene>
<dbReference type="Proteomes" id="UP001358586">
    <property type="component" value="Chromosome 10"/>
</dbReference>
<dbReference type="InterPro" id="IPR002156">
    <property type="entry name" value="RNaseH_domain"/>
</dbReference>
<evidence type="ECO:0000313" key="3">
    <source>
        <dbReference type="Proteomes" id="UP001358586"/>
    </source>
</evidence>
<dbReference type="InterPro" id="IPR053151">
    <property type="entry name" value="RNase_H-like"/>
</dbReference>
<sequence length="121" mass="13477">MKSLGTMRSLSSWTPLAMGWIKVNSDGAVSNLERRASIGSVLRYSNANWLWVYTMSFGNVSAFKVETRAMLEGLFLTWDKGFQKVEVECDNALLVKVLLSGGGVSSNLVELRLLHQVLHQK</sequence>
<dbReference type="InterPro" id="IPR044730">
    <property type="entry name" value="RNase_H-like_dom_plant"/>
</dbReference>
<feature type="domain" description="RNase H type-1" evidence="1">
    <location>
        <begin position="24"/>
        <end position="98"/>
    </location>
</feature>
<dbReference type="PANTHER" id="PTHR47723:SF24">
    <property type="entry name" value="RNASE H TYPE-1 DOMAIN-CONTAINING PROTEIN"/>
    <property type="match status" value="1"/>
</dbReference>
<protein>
    <recommendedName>
        <fullName evidence="1">RNase H type-1 domain-containing protein</fullName>
    </recommendedName>
</protein>
<organism evidence="2 3">
    <name type="scientific">Gossypium arboreum</name>
    <name type="common">Tree cotton</name>
    <name type="synonym">Gossypium nanking</name>
    <dbReference type="NCBI Taxonomy" id="29729"/>
    <lineage>
        <taxon>Eukaryota</taxon>
        <taxon>Viridiplantae</taxon>
        <taxon>Streptophyta</taxon>
        <taxon>Embryophyta</taxon>
        <taxon>Tracheophyta</taxon>
        <taxon>Spermatophyta</taxon>
        <taxon>Magnoliopsida</taxon>
        <taxon>eudicotyledons</taxon>
        <taxon>Gunneridae</taxon>
        <taxon>Pentapetalae</taxon>
        <taxon>rosids</taxon>
        <taxon>malvids</taxon>
        <taxon>Malvales</taxon>
        <taxon>Malvaceae</taxon>
        <taxon>Malvoideae</taxon>
        <taxon>Gossypium</taxon>
    </lineage>
</organism>
<comment type="caution">
    <text evidence="2">The sequence shown here is derived from an EMBL/GenBank/DDBJ whole genome shotgun (WGS) entry which is preliminary data.</text>
</comment>